<protein>
    <submittedName>
        <fullName evidence="1">Uncharacterized protein</fullName>
    </submittedName>
</protein>
<evidence type="ECO:0000313" key="1">
    <source>
        <dbReference type="EMBL" id="GFQ99654.1"/>
    </source>
</evidence>
<dbReference type="Proteomes" id="UP000887116">
    <property type="component" value="Unassembled WGS sequence"/>
</dbReference>
<name>A0A8X6I7Q2_TRICU</name>
<accession>A0A8X6I7Q2</accession>
<organism evidence="1 2">
    <name type="scientific">Trichonephila clavata</name>
    <name type="common">Joro spider</name>
    <name type="synonym">Nephila clavata</name>
    <dbReference type="NCBI Taxonomy" id="2740835"/>
    <lineage>
        <taxon>Eukaryota</taxon>
        <taxon>Metazoa</taxon>
        <taxon>Ecdysozoa</taxon>
        <taxon>Arthropoda</taxon>
        <taxon>Chelicerata</taxon>
        <taxon>Arachnida</taxon>
        <taxon>Araneae</taxon>
        <taxon>Araneomorphae</taxon>
        <taxon>Entelegynae</taxon>
        <taxon>Araneoidea</taxon>
        <taxon>Nephilidae</taxon>
        <taxon>Trichonephila</taxon>
    </lineage>
</organism>
<proteinExistence type="predicted"/>
<reference evidence="1" key="1">
    <citation type="submission" date="2020-07" db="EMBL/GenBank/DDBJ databases">
        <title>Multicomponent nature underlies the extraordinary mechanical properties of spider dragline silk.</title>
        <authorList>
            <person name="Kono N."/>
            <person name="Nakamura H."/>
            <person name="Mori M."/>
            <person name="Yoshida Y."/>
            <person name="Ohtoshi R."/>
            <person name="Malay A.D."/>
            <person name="Moran D.A.P."/>
            <person name="Tomita M."/>
            <person name="Numata K."/>
            <person name="Arakawa K."/>
        </authorList>
    </citation>
    <scope>NUCLEOTIDE SEQUENCE</scope>
</reference>
<comment type="caution">
    <text evidence="1">The sequence shown here is derived from an EMBL/GenBank/DDBJ whole genome shotgun (WGS) entry which is preliminary data.</text>
</comment>
<dbReference type="AlphaFoldDB" id="A0A8X6I7Q2"/>
<evidence type="ECO:0000313" key="2">
    <source>
        <dbReference type="Proteomes" id="UP000887116"/>
    </source>
</evidence>
<keyword evidence="2" id="KW-1185">Reference proteome</keyword>
<dbReference type="EMBL" id="BMAO01015140">
    <property type="protein sequence ID" value="GFQ99654.1"/>
    <property type="molecule type" value="Genomic_DNA"/>
</dbReference>
<sequence>MLGSISIDDNFNVFDIKDAILKSQGYDADFTKDGLNRIISNRKELELRADRERENENQRQFELQKLQITTNISTTADSVLIPSSADSNMPKLELHKLLQFLTPKQLMSQFF</sequence>
<gene>
    <name evidence="1" type="ORF">TNCT_543601</name>
</gene>